<gene>
    <name evidence="1" type="ORF">LEP1GSC188_4119</name>
</gene>
<dbReference type="EMBL" id="AHOR02000010">
    <property type="protein sequence ID" value="EMF83868.1"/>
    <property type="molecule type" value="Genomic_DNA"/>
</dbReference>
<dbReference type="AlphaFoldDB" id="M3ES22"/>
<evidence type="ECO:0000313" key="2">
    <source>
        <dbReference type="Proteomes" id="UP000011770"/>
    </source>
</evidence>
<proteinExistence type="predicted"/>
<comment type="caution">
    <text evidence="1">The sequence shown here is derived from an EMBL/GenBank/DDBJ whole genome shotgun (WGS) entry which is preliminary data.</text>
</comment>
<reference evidence="1 2" key="1">
    <citation type="submission" date="2013-01" db="EMBL/GenBank/DDBJ databases">
        <authorList>
            <person name="Harkins D.M."/>
            <person name="Durkin A.S."/>
            <person name="Brinkac L.M."/>
            <person name="Haft D.H."/>
            <person name="Selengut J.D."/>
            <person name="Sanka R."/>
            <person name="DePew J."/>
            <person name="Purushe J."/>
            <person name="Tulsiani S.M."/>
            <person name="Graham G.C."/>
            <person name="Burns M.-A."/>
            <person name="Dohnt M.F."/>
            <person name="Smythe L.D."/>
            <person name="McKay D.B."/>
            <person name="Craig S.B."/>
            <person name="Vinetz J.M."/>
            <person name="Sutton G.G."/>
            <person name="Nierman W.C."/>
            <person name="Fouts D.E."/>
        </authorList>
    </citation>
    <scope>NUCLEOTIDE SEQUENCE [LARGE SCALE GENOMIC DNA]</scope>
    <source>
        <strain evidence="1 2">LT2116</strain>
    </source>
</reference>
<evidence type="ECO:0000313" key="1">
    <source>
        <dbReference type="EMBL" id="EMF83868.1"/>
    </source>
</evidence>
<accession>M3ES22</accession>
<organism evidence="1 2">
    <name type="scientific">Leptospira weilii serovar Topaz str. LT2116</name>
    <dbReference type="NCBI Taxonomy" id="1088540"/>
    <lineage>
        <taxon>Bacteria</taxon>
        <taxon>Pseudomonadati</taxon>
        <taxon>Spirochaetota</taxon>
        <taxon>Spirochaetia</taxon>
        <taxon>Leptospirales</taxon>
        <taxon>Leptospiraceae</taxon>
        <taxon>Leptospira</taxon>
    </lineage>
</organism>
<sequence>MEKIQSRSVALLGFGSFNFRILLAKNKISYSSLCITHLYIIECLKF</sequence>
<name>M3ES22_9LEPT</name>
<dbReference type="Proteomes" id="UP000011770">
    <property type="component" value="Unassembled WGS sequence"/>
</dbReference>
<protein>
    <submittedName>
        <fullName evidence="1">Uncharacterized protein</fullName>
    </submittedName>
</protein>